<feature type="region of interest" description="Disordered" evidence="1">
    <location>
        <begin position="184"/>
        <end position="210"/>
    </location>
</feature>
<evidence type="ECO:0008006" key="5">
    <source>
        <dbReference type="Google" id="ProtNLM"/>
    </source>
</evidence>
<evidence type="ECO:0000313" key="3">
    <source>
        <dbReference type="EMBL" id="GLS88598.1"/>
    </source>
</evidence>
<dbReference type="AlphaFoldDB" id="A0AA37X4D3"/>
<dbReference type="InterPro" id="IPR052948">
    <property type="entry name" value="Low_temp-induced_all0457"/>
</dbReference>
<sequence>MAVTTKVYDDYATAQAAMSNVNALGLPGVDVSLIGDEGFRDYDQGLIQRDAVTGRVVTVNTDADASGTATGAGIGAVIGGSGGLLAGLGLLAIPGVGPVVAAGWLAATAVGAIGGALAGGAVGAIVDLGLSEEDAPVFSEAIRRGGVAVSVRFPEEHRNAVVTALDNTPTRSLEDRRIGYEAEGWRSEETEEERQIRLRATRPLDPPMGF</sequence>
<evidence type="ECO:0000313" key="2">
    <source>
        <dbReference type="EMBL" id="GLS87411.1"/>
    </source>
</evidence>
<dbReference type="EMBL" id="BSPP01000014">
    <property type="protein sequence ID" value="GLS88598.1"/>
    <property type="molecule type" value="Genomic_DNA"/>
</dbReference>
<protein>
    <recommendedName>
        <fullName evidence="5">DUF1269 domain-containing protein</fullName>
    </recommendedName>
</protein>
<accession>A0AA37X4D3</accession>
<proteinExistence type="predicted"/>
<comment type="caution">
    <text evidence="2">The sequence shown here is derived from an EMBL/GenBank/DDBJ whole genome shotgun (WGS) entry which is preliminary data.</text>
</comment>
<keyword evidence="4" id="KW-1185">Reference proteome</keyword>
<dbReference type="EMBL" id="BSPP01000007">
    <property type="protein sequence ID" value="GLS87411.1"/>
    <property type="molecule type" value="Genomic_DNA"/>
</dbReference>
<gene>
    <name evidence="2" type="ORF">GCM10010873_23850</name>
    <name evidence="3" type="ORF">GCM10010873_35720</name>
</gene>
<dbReference type="PANTHER" id="PTHR36109">
    <property type="entry name" value="MEMBRANE PROTEIN-RELATED"/>
    <property type="match status" value="1"/>
</dbReference>
<reference evidence="2 4" key="1">
    <citation type="journal article" date="2014" name="Int. J. Syst. Evol. Microbiol.">
        <title>Complete genome sequence of Corynebacterium casei LMG S-19264T (=DSM 44701T), isolated from a smear-ripened cheese.</title>
        <authorList>
            <consortium name="US DOE Joint Genome Institute (JGI-PGF)"/>
            <person name="Walter F."/>
            <person name="Albersmeier A."/>
            <person name="Kalinowski J."/>
            <person name="Ruckert C."/>
        </authorList>
    </citation>
    <scope>NUCLEOTIDE SEQUENCE [LARGE SCALE GENOMIC DNA]</scope>
    <source>
        <strain evidence="2 4">NBRC 111766</strain>
    </source>
</reference>
<evidence type="ECO:0000313" key="4">
    <source>
        <dbReference type="Proteomes" id="UP001157355"/>
    </source>
</evidence>
<evidence type="ECO:0000256" key="1">
    <source>
        <dbReference type="SAM" id="MobiDB-lite"/>
    </source>
</evidence>
<dbReference type="RefSeq" id="WP_284325568.1">
    <property type="nucleotide sequence ID" value="NZ_BSPP01000007.1"/>
</dbReference>
<dbReference type="PANTHER" id="PTHR36109:SF2">
    <property type="entry name" value="MEMBRANE PROTEIN"/>
    <property type="match status" value="1"/>
</dbReference>
<feature type="compositionally biased region" description="Basic and acidic residues" evidence="1">
    <location>
        <begin position="184"/>
        <end position="196"/>
    </location>
</feature>
<organism evidence="2 4">
    <name type="scientific">Cypionkella aquatica</name>
    <dbReference type="NCBI Taxonomy" id="1756042"/>
    <lineage>
        <taxon>Bacteria</taxon>
        <taxon>Pseudomonadati</taxon>
        <taxon>Pseudomonadota</taxon>
        <taxon>Alphaproteobacteria</taxon>
        <taxon>Rhodobacterales</taxon>
        <taxon>Paracoccaceae</taxon>
        <taxon>Cypionkella</taxon>
    </lineage>
</organism>
<name>A0AA37X4D3_9RHOB</name>
<reference evidence="2" key="2">
    <citation type="submission" date="2023-01" db="EMBL/GenBank/DDBJ databases">
        <title>Draft genome sequence of Cypionkella aquatica strain NBRC 111766.</title>
        <authorList>
            <person name="Sun Q."/>
            <person name="Mori K."/>
        </authorList>
    </citation>
    <scope>NUCLEOTIDE SEQUENCE</scope>
    <source>
        <strain evidence="2">NBRC 111766</strain>
    </source>
</reference>
<dbReference type="Proteomes" id="UP001157355">
    <property type="component" value="Unassembled WGS sequence"/>
</dbReference>